<dbReference type="PROSITE" id="PS51462">
    <property type="entry name" value="NUDIX"/>
    <property type="match status" value="1"/>
</dbReference>
<dbReference type="PRINTS" id="PR00502">
    <property type="entry name" value="NUDIXFAMILY"/>
</dbReference>
<organism evidence="6 7">
    <name type="scientific">Amycolatopsis acididurans</name>
    <dbReference type="NCBI Taxonomy" id="2724524"/>
    <lineage>
        <taxon>Bacteria</taxon>
        <taxon>Bacillati</taxon>
        <taxon>Actinomycetota</taxon>
        <taxon>Actinomycetes</taxon>
        <taxon>Pseudonocardiales</taxon>
        <taxon>Pseudonocardiaceae</taxon>
        <taxon>Amycolatopsis</taxon>
    </lineage>
</organism>
<evidence type="ECO:0000256" key="3">
    <source>
        <dbReference type="ARBA" id="ARBA00022801"/>
    </source>
</evidence>
<evidence type="ECO:0000256" key="4">
    <source>
        <dbReference type="RuleBase" id="RU003476"/>
    </source>
</evidence>
<reference evidence="6 7" key="1">
    <citation type="submission" date="2020-04" db="EMBL/GenBank/DDBJ databases">
        <title>Novel species.</title>
        <authorList>
            <person name="Teo W.F.A."/>
            <person name="Lipun K."/>
            <person name="Srisuk N."/>
            <person name="Duangmal K."/>
        </authorList>
    </citation>
    <scope>NUCLEOTIDE SEQUENCE [LARGE SCALE GENOMIC DNA]</scope>
    <source>
        <strain evidence="6 7">K13G38</strain>
    </source>
</reference>
<dbReference type="PANTHER" id="PTHR43046">
    <property type="entry name" value="GDP-MANNOSE MANNOSYL HYDROLASE"/>
    <property type="match status" value="1"/>
</dbReference>
<proteinExistence type="inferred from homology"/>
<comment type="caution">
    <text evidence="6">The sequence shown here is derived from an EMBL/GenBank/DDBJ whole genome shotgun (WGS) entry which is preliminary data.</text>
</comment>
<comment type="cofactor">
    <cofactor evidence="1">
        <name>Mg(2+)</name>
        <dbReference type="ChEBI" id="CHEBI:18420"/>
    </cofactor>
</comment>
<dbReference type="InterPro" id="IPR020476">
    <property type="entry name" value="Nudix_hydrolase"/>
</dbReference>
<name>A0ABX1JI06_9PSEU</name>
<evidence type="ECO:0000256" key="2">
    <source>
        <dbReference type="ARBA" id="ARBA00005582"/>
    </source>
</evidence>
<evidence type="ECO:0000256" key="1">
    <source>
        <dbReference type="ARBA" id="ARBA00001946"/>
    </source>
</evidence>
<dbReference type="InterPro" id="IPR015797">
    <property type="entry name" value="NUDIX_hydrolase-like_dom_sf"/>
</dbReference>
<dbReference type="Proteomes" id="UP000715441">
    <property type="component" value="Unassembled WGS sequence"/>
</dbReference>
<evidence type="ECO:0000313" key="6">
    <source>
        <dbReference type="EMBL" id="NKQ59373.1"/>
    </source>
</evidence>
<protein>
    <submittedName>
        <fullName evidence="6">NUDIX domain-containing protein</fullName>
    </submittedName>
</protein>
<keyword evidence="7" id="KW-1185">Reference proteome</keyword>
<evidence type="ECO:0000259" key="5">
    <source>
        <dbReference type="PROSITE" id="PS51462"/>
    </source>
</evidence>
<dbReference type="EMBL" id="JAAXLS010000095">
    <property type="protein sequence ID" value="NKQ59373.1"/>
    <property type="molecule type" value="Genomic_DNA"/>
</dbReference>
<evidence type="ECO:0000313" key="7">
    <source>
        <dbReference type="Proteomes" id="UP000715441"/>
    </source>
</evidence>
<gene>
    <name evidence="6" type="ORF">HFP15_41715</name>
</gene>
<accession>A0ABX1JI06</accession>
<dbReference type="PANTHER" id="PTHR43046:SF14">
    <property type="entry name" value="MUTT_NUDIX FAMILY PROTEIN"/>
    <property type="match status" value="1"/>
</dbReference>
<dbReference type="Gene3D" id="3.90.79.10">
    <property type="entry name" value="Nucleoside Triphosphate Pyrophosphohydrolase"/>
    <property type="match status" value="1"/>
</dbReference>
<dbReference type="PROSITE" id="PS00893">
    <property type="entry name" value="NUDIX_BOX"/>
    <property type="match status" value="1"/>
</dbReference>
<dbReference type="RefSeq" id="WP_168524084.1">
    <property type="nucleotide sequence ID" value="NZ_JAAXLS010000095.1"/>
</dbReference>
<keyword evidence="3 4" id="KW-0378">Hydrolase</keyword>
<dbReference type="InterPro" id="IPR000086">
    <property type="entry name" value="NUDIX_hydrolase_dom"/>
</dbReference>
<dbReference type="CDD" id="cd04685">
    <property type="entry name" value="NUDIX_Hydrolase"/>
    <property type="match status" value="1"/>
</dbReference>
<comment type="similarity">
    <text evidence="2 4">Belongs to the Nudix hydrolase family.</text>
</comment>
<dbReference type="InterPro" id="IPR020084">
    <property type="entry name" value="NUDIX_hydrolase_CS"/>
</dbReference>
<dbReference type="SUPFAM" id="SSF55811">
    <property type="entry name" value="Nudix"/>
    <property type="match status" value="1"/>
</dbReference>
<sequence>MPGEDHRAAVAPDHGGPRLRHAVRAILLDEADRVLLCRFAYPDETIWAAPGGGVEPGETPIAALRRELREEVGLALDEAPPHVWHQKFVAPGFAGGYDGSVNDYYFLRVSSFTPRGALSDVELAAEGVSGFRWWPHSEVVSYRGPDLFSPRDLAGCLTALLTEGVPAQPIPMGL</sequence>
<feature type="domain" description="Nudix hydrolase" evidence="5">
    <location>
        <begin position="18"/>
        <end position="158"/>
    </location>
</feature>
<dbReference type="Pfam" id="PF00293">
    <property type="entry name" value="NUDIX"/>
    <property type="match status" value="1"/>
</dbReference>